<keyword evidence="11" id="KW-1185">Reference proteome</keyword>
<evidence type="ECO:0000256" key="8">
    <source>
        <dbReference type="ARBA" id="ARBA00023326"/>
    </source>
</evidence>
<keyword evidence="7 9" id="KW-0326">Glycosidase</keyword>
<evidence type="ECO:0000256" key="5">
    <source>
        <dbReference type="ARBA" id="ARBA00023001"/>
    </source>
</evidence>
<name>A0ABP6Q9N7_9ACTN</name>
<dbReference type="InterPro" id="IPR017853">
    <property type="entry name" value="GH"/>
</dbReference>
<dbReference type="PROSITE" id="PS00653">
    <property type="entry name" value="GLYCOSYL_HYDROL_F1_2"/>
    <property type="match status" value="1"/>
</dbReference>
<dbReference type="Gene3D" id="3.20.20.80">
    <property type="entry name" value="Glycosidases"/>
    <property type="match status" value="1"/>
</dbReference>
<comment type="catalytic activity">
    <reaction evidence="1 9">
        <text>Hydrolysis of terminal, non-reducing beta-D-glucosyl residues with release of beta-D-glucose.</text>
        <dbReference type="EC" id="3.2.1.21"/>
    </reaction>
</comment>
<evidence type="ECO:0000256" key="6">
    <source>
        <dbReference type="ARBA" id="ARBA00023277"/>
    </source>
</evidence>
<evidence type="ECO:0000313" key="10">
    <source>
        <dbReference type="EMBL" id="GAA3212683.1"/>
    </source>
</evidence>
<protein>
    <recommendedName>
        <fullName evidence="3 9">Beta-glucosidase</fullName>
        <ecNumber evidence="3 9">3.2.1.21</ecNumber>
    </recommendedName>
</protein>
<reference evidence="11" key="1">
    <citation type="journal article" date="2019" name="Int. J. Syst. Evol. Microbiol.">
        <title>The Global Catalogue of Microorganisms (GCM) 10K type strain sequencing project: providing services to taxonomists for standard genome sequencing and annotation.</title>
        <authorList>
            <consortium name="The Broad Institute Genomics Platform"/>
            <consortium name="The Broad Institute Genome Sequencing Center for Infectious Disease"/>
            <person name="Wu L."/>
            <person name="Ma J."/>
        </authorList>
    </citation>
    <scope>NUCLEOTIDE SEQUENCE [LARGE SCALE GENOMIC DNA]</scope>
    <source>
        <strain evidence="11">JCM 9377</strain>
    </source>
</reference>
<evidence type="ECO:0000256" key="2">
    <source>
        <dbReference type="ARBA" id="ARBA00010838"/>
    </source>
</evidence>
<evidence type="ECO:0000256" key="7">
    <source>
        <dbReference type="ARBA" id="ARBA00023295"/>
    </source>
</evidence>
<dbReference type="InterPro" id="IPR017736">
    <property type="entry name" value="Glyco_hydro_1_beta-glucosidase"/>
</dbReference>
<dbReference type="SUPFAM" id="SSF51445">
    <property type="entry name" value="(Trans)glycosidases"/>
    <property type="match status" value="1"/>
</dbReference>
<dbReference type="PANTHER" id="PTHR10353">
    <property type="entry name" value="GLYCOSYL HYDROLASE"/>
    <property type="match status" value="1"/>
</dbReference>
<keyword evidence="4 9" id="KW-0378">Hydrolase</keyword>
<keyword evidence="5" id="KW-0136">Cellulose degradation</keyword>
<dbReference type="NCBIfam" id="TIGR03356">
    <property type="entry name" value="BGL"/>
    <property type="match status" value="1"/>
</dbReference>
<dbReference type="PANTHER" id="PTHR10353:SF36">
    <property type="entry name" value="LP05116P"/>
    <property type="match status" value="1"/>
</dbReference>
<dbReference type="Pfam" id="PF00232">
    <property type="entry name" value="Glyco_hydro_1"/>
    <property type="match status" value="1"/>
</dbReference>
<dbReference type="EMBL" id="BAAAUV010000007">
    <property type="protein sequence ID" value="GAA3212683.1"/>
    <property type="molecule type" value="Genomic_DNA"/>
</dbReference>
<comment type="caution">
    <text evidence="10">The sequence shown here is derived from an EMBL/GenBank/DDBJ whole genome shotgun (WGS) entry which is preliminary data.</text>
</comment>
<evidence type="ECO:0000256" key="3">
    <source>
        <dbReference type="ARBA" id="ARBA00012744"/>
    </source>
</evidence>
<dbReference type="RefSeq" id="WP_425547777.1">
    <property type="nucleotide sequence ID" value="NZ_BAAAUV010000007.1"/>
</dbReference>
<dbReference type="EC" id="3.2.1.21" evidence="3 9"/>
<dbReference type="InterPro" id="IPR033132">
    <property type="entry name" value="GH_1_N_CS"/>
</dbReference>
<sequence>MTAMPDFPPGFVWGVSTAAYQIEGATKDDGRGPSVWDVFAAREGTISDGHTGDVACDHYHRWPEDVSLMGGLGLTGYRFSISWSRILPSGSGAVNAAGVAFYDRLVDGLLERGIAPVPTLFHWDLPQGLEDGGGWMNRDTAHRFAEYTEIMADALGDRVKRWITLNEPFVHMAWGYALGSHAPGRVLLFDALPTAHHQLLGHGLATRALQSRGLEAMISNNCTPVSPESPGDEAAASAYDNLHNRLFLDPIHLGRYPDLSAYGDDGTLGGSVRDGDLEIISTRPDAQGINYYNPTLIRTPAEPGLPFEEARIEGVPRTAFDWPIVPDGLRELLVRFKQRYPGLPPVYITENGCSVADEVVDGAVHDPDRVAYLDAHLRAIHAAIEEGVDVRGYFTWTLLDNFEWAEGYHQRFGLIHVDHETQVRTPKTSYGWYRDLIADQLSRTSSGTS</sequence>
<evidence type="ECO:0000256" key="1">
    <source>
        <dbReference type="ARBA" id="ARBA00000448"/>
    </source>
</evidence>
<keyword evidence="6" id="KW-0119">Carbohydrate metabolism</keyword>
<organism evidence="10 11">
    <name type="scientific">Actinocorallia longicatena</name>
    <dbReference type="NCBI Taxonomy" id="111803"/>
    <lineage>
        <taxon>Bacteria</taxon>
        <taxon>Bacillati</taxon>
        <taxon>Actinomycetota</taxon>
        <taxon>Actinomycetes</taxon>
        <taxon>Streptosporangiales</taxon>
        <taxon>Thermomonosporaceae</taxon>
        <taxon>Actinocorallia</taxon>
    </lineage>
</organism>
<evidence type="ECO:0000256" key="4">
    <source>
        <dbReference type="ARBA" id="ARBA00022801"/>
    </source>
</evidence>
<keyword evidence="8" id="KW-0624">Polysaccharide degradation</keyword>
<comment type="similarity">
    <text evidence="2 9">Belongs to the glycosyl hydrolase 1 family.</text>
</comment>
<proteinExistence type="inferred from homology"/>
<evidence type="ECO:0000256" key="9">
    <source>
        <dbReference type="RuleBase" id="RU361175"/>
    </source>
</evidence>
<dbReference type="Proteomes" id="UP001501237">
    <property type="component" value="Unassembled WGS sequence"/>
</dbReference>
<gene>
    <name evidence="10" type="ORF">GCM10010468_32180</name>
</gene>
<evidence type="ECO:0000313" key="11">
    <source>
        <dbReference type="Proteomes" id="UP001501237"/>
    </source>
</evidence>
<dbReference type="InterPro" id="IPR001360">
    <property type="entry name" value="Glyco_hydro_1"/>
</dbReference>
<accession>A0ABP6Q9N7</accession>
<dbReference type="PRINTS" id="PR00131">
    <property type="entry name" value="GLHYDRLASE1"/>
</dbReference>